<proteinExistence type="predicted"/>
<dbReference type="EMBL" id="LAZR01050227">
    <property type="protein sequence ID" value="KKK87836.1"/>
    <property type="molecule type" value="Genomic_DNA"/>
</dbReference>
<sequence>FAGGRDGRMLILYNVDDVFTVTLNHESVSSTAANRMLMNNTADVVLQAHEGVILMYDSTASRWYVLSPSPA</sequence>
<name>A0A0F9BTW2_9ZZZZ</name>
<accession>A0A0F9BTW2</accession>
<evidence type="ECO:0000313" key="1">
    <source>
        <dbReference type="EMBL" id="KKK87836.1"/>
    </source>
</evidence>
<dbReference type="AlphaFoldDB" id="A0A0F9BTW2"/>
<comment type="caution">
    <text evidence="1">The sequence shown here is derived from an EMBL/GenBank/DDBJ whole genome shotgun (WGS) entry which is preliminary data.</text>
</comment>
<organism evidence="1">
    <name type="scientific">marine sediment metagenome</name>
    <dbReference type="NCBI Taxonomy" id="412755"/>
    <lineage>
        <taxon>unclassified sequences</taxon>
        <taxon>metagenomes</taxon>
        <taxon>ecological metagenomes</taxon>
    </lineage>
</organism>
<reference evidence="1" key="1">
    <citation type="journal article" date="2015" name="Nature">
        <title>Complex archaea that bridge the gap between prokaryotes and eukaryotes.</title>
        <authorList>
            <person name="Spang A."/>
            <person name="Saw J.H."/>
            <person name="Jorgensen S.L."/>
            <person name="Zaremba-Niedzwiedzka K."/>
            <person name="Martijn J."/>
            <person name="Lind A.E."/>
            <person name="van Eijk R."/>
            <person name="Schleper C."/>
            <person name="Guy L."/>
            <person name="Ettema T.J."/>
        </authorList>
    </citation>
    <scope>NUCLEOTIDE SEQUENCE</scope>
</reference>
<gene>
    <name evidence="1" type="ORF">LCGC14_2749270</name>
</gene>
<protein>
    <submittedName>
        <fullName evidence="1">Uncharacterized protein</fullName>
    </submittedName>
</protein>
<feature type="non-terminal residue" evidence="1">
    <location>
        <position position="1"/>
    </location>
</feature>